<sequence>MKIYDFVERKTPKSSYFPKKMSGFEVFSGLREHEMRSNPQHHWVKIPFAPYII</sequence>
<dbReference type="AlphaFoldDB" id="A0A9D1XE11"/>
<reference evidence="1" key="1">
    <citation type="journal article" date="2021" name="PeerJ">
        <title>Extensive microbial diversity within the chicken gut microbiome revealed by metagenomics and culture.</title>
        <authorList>
            <person name="Gilroy R."/>
            <person name="Ravi A."/>
            <person name="Getino M."/>
            <person name="Pursley I."/>
            <person name="Horton D.L."/>
            <person name="Alikhan N.F."/>
            <person name="Baker D."/>
            <person name="Gharbi K."/>
            <person name="Hall N."/>
            <person name="Watson M."/>
            <person name="Adriaenssens E.M."/>
            <person name="Foster-Nyarko E."/>
            <person name="Jarju S."/>
            <person name="Secka A."/>
            <person name="Antonio M."/>
            <person name="Oren A."/>
            <person name="Chaudhuri R.R."/>
            <person name="La Ragione R."/>
            <person name="Hildebrand F."/>
            <person name="Pallen M.J."/>
        </authorList>
    </citation>
    <scope>NUCLEOTIDE SEQUENCE</scope>
    <source>
        <strain evidence="1">CHK183-1962</strain>
    </source>
</reference>
<proteinExistence type="predicted"/>
<gene>
    <name evidence="1" type="ORF">H9734_09585</name>
</gene>
<comment type="caution">
    <text evidence="1">The sequence shown here is derived from an EMBL/GenBank/DDBJ whole genome shotgun (WGS) entry which is preliminary data.</text>
</comment>
<dbReference type="EMBL" id="DXEK01000158">
    <property type="protein sequence ID" value="HIX77828.1"/>
    <property type="molecule type" value="Genomic_DNA"/>
</dbReference>
<evidence type="ECO:0000313" key="2">
    <source>
        <dbReference type="Proteomes" id="UP000886890"/>
    </source>
</evidence>
<dbReference type="Proteomes" id="UP000886890">
    <property type="component" value="Unassembled WGS sequence"/>
</dbReference>
<evidence type="ECO:0000313" key="1">
    <source>
        <dbReference type="EMBL" id="HIX77828.1"/>
    </source>
</evidence>
<protein>
    <submittedName>
        <fullName evidence="1">Uncharacterized protein</fullName>
    </submittedName>
</protein>
<accession>A0A9D1XE11</accession>
<name>A0A9D1XE11_9FIRM</name>
<reference evidence="1" key="2">
    <citation type="submission" date="2021-04" db="EMBL/GenBank/DDBJ databases">
        <authorList>
            <person name="Gilroy R."/>
        </authorList>
    </citation>
    <scope>NUCLEOTIDE SEQUENCE</scope>
    <source>
        <strain evidence="1">CHK183-1962</strain>
    </source>
</reference>
<organism evidence="1 2">
    <name type="scientific">Candidatus Fusicatenibacter merdavium</name>
    <dbReference type="NCBI Taxonomy" id="2838600"/>
    <lineage>
        <taxon>Bacteria</taxon>
        <taxon>Bacillati</taxon>
        <taxon>Bacillota</taxon>
        <taxon>Clostridia</taxon>
        <taxon>Lachnospirales</taxon>
        <taxon>Lachnospiraceae</taxon>
        <taxon>Fusicatenibacter</taxon>
    </lineage>
</organism>